<sequence>MSGIKLSQLQELTSIDVTSNDILLLACDETGPYTSATISLNTLYNSFNISSTTANTGNYSFSSNTISNAAGMLLDTGRGVLAIGTDMEAPGVPTHFHIAFQNSNAQIIDRQLFLGDDYNYVNVGQYNGVNISAFDRVAEGAQSKTWNFGKTGDLSLPVDGGIVFDRNNTSIRVGMGFHIASGEGISLEAIDQTDPDNLVYKGWYFNPDGSLTLPGTIVHSTNSIGIGGISRVAAVTLDVTKSIHKLTSGWYYLPDGIEGQLTYLTLATGSTPLDIKVDFQHARLNESANAPYDNGPIFSNVFGNAYDVSANARPPSLVTAIFIDGAWVCSPDGVWD</sequence>
<proteinExistence type="predicted"/>
<evidence type="ECO:0000313" key="1">
    <source>
        <dbReference type="EMBL" id="CAB4222771.1"/>
    </source>
</evidence>
<dbReference type="EMBL" id="LR797523">
    <property type="protein sequence ID" value="CAB4222771.1"/>
    <property type="molecule type" value="Genomic_DNA"/>
</dbReference>
<reference evidence="1" key="1">
    <citation type="submission" date="2020-05" db="EMBL/GenBank/DDBJ databases">
        <authorList>
            <person name="Chiriac C."/>
            <person name="Salcher M."/>
            <person name="Ghai R."/>
            <person name="Kavagutti S V."/>
        </authorList>
    </citation>
    <scope>NUCLEOTIDE SEQUENCE</scope>
</reference>
<protein>
    <submittedName>
        <fullName evidence="1">Uncharacterized protein</fullName>
    </submittedName>
</protein>
<organism evidence="1">
    <name type="scientific">uncultured Caudovirales phage</name>
    <dbReference type="NCBI Taxonomy" id="2100421"/>
    <lineage>
        <taxon>Viruses</taxon>
        <taxon>Duplodnaviria</taxon>
        <taxon>Heunggongvirae</taxon>
        <taxon>Uroviricota</taxon>
        <taxon>Caudoviricetes</taxon>
        <taxon>Peduoviridae</taxon>
        <taxon>Maltschvirus</taxon>
        <taxon>Maltschvirus maltsch</taxon>
    </lineage>
</organism>
<accession>A0A6J5T6W6</accession>
<name>A0A6J5T6W6_9CAUD</name>
<gene>
    <name evidence="1" type="ORF">UFOVP1655_224</name>
</gene>